<dbReference type="InterPro" id="IPR036412">
    <property type="entry name" value="HAD-like_sf"/>
</dbReference>
<dbReference type="Gene3D" id="3.40.50.1000">
    <property type="entry name" value="HAD superfamily/HAD-like"/>
    <property type="match status" value="1"/>
</dbReference>
<comment type="cofactor">
    <cofactor evidence="2 10">
        <name>Mg(2+)</name>
        <dbReference type="ChEBI" id="CHEBI:18420"/>
    </cofactor>
</comment>
<dbReference type="RefSeq" id="WP_029654686.1">
    <property type="nucleotide sequence ID" value="NZ_JAFKDB010000015.1"/>
</dbReference>
<dbReference type="NCBIfam" id="TIGR01449">
    <property type="entry name" value="PGP_bact"/>
    <property type="match status" value="1"/>
</dbReference>
<dbReference type="GO" id="GO:0008967">
    <property type="term" value="F:phosphoglycolate phosphatase activity"/>
    <property type="evidence" value="ECO:0007669"/>
    <property type="project" value="UniProtKB-EC"/>
</dbReference>
<evidence type="ECO:0000313" key="12">
    <source>
        <dbReference type="Proteomes" id="UP000664344"/>
    </source>
</evidence>
<dbReference type="InterPro" id="IPR006439">
    <property type="entry name" value="HAD-SF_hydro_IA"/>
</dbReference>
<dbReference type="Gene3D" id="1.10.150.240">
    <property type="entry name" value="Putative phosphatase, domain 2"/>
    <property type="match status" value="1"/>
</dbReference>
<dbReference type="Proteomes" id="UP000664344">
    <property type="component" value="Unassembled WGS sequence"/>
</dbReference>
<evidence type="ECO:0000256" key="2">
    <source>
        <dbReference type="ARBA" id="ARBA00001946"/>
    </source>
</evidence>
<dbReference type="InterPro" id="IPR023214">
    <property type="entry name" value="HAD_sf"/>
</dbReference>
<keyword evidence="6 10" id="KW-0479">Metal-binding</keyword>
<dbReference type="SFLD" id="SFLDG01129">
    <property type="entry name" value="C1.5:_HAD__Beta-PGM__Phosphata"/>
    <property type="match status" value="1"/>
</dbReference>
<dbReference type="SUPFAM" id="SSF56784">
    <property type="entry name" value="HAD-like"/>
    <property type="match status" value="1"/>
</dbReference>
<evidence type="ECO:0000256" key="1">
    <source>
        <dbReference type="ARBA" id="ARBA00000830"/>
    </source>
</evidence>
<dbReference type="InterPro" id="IPR050155">
    <property type="entry name" value="HAD-like_hydrolase_sf"/>
</dbReference>
<comment type="similarity">
    <text evidence="4 10">Belongs to the HAD-like hydrolase superfamily. CbbY/CbbZ/Gph/YieH family.</text>
</comment>
<reference evidence="11 12" key="1">
    <citation type="submission" date="2021-02" db="EMBL/GenBank/DDBJ databases">
        <title>PHA producing bacteria isolated from coastal sediment in Guangdong, Shenzhen.</title>
        <authorList>
            <person name="Zheng W."/>
            <person name="Yu S."/>
            <person name="Huang Y."/>
        </authorList>
    </citation>
    <scope>NUCLEOTIDE SEQUENCE [LARGE SCALE GENOMIC DNA]</scope>
    <source>
        <strain evidence="11 12">TN21-5</strain>
    </source>
</reference>
<dbReference type="PRINTS" id="PR00413">
    <property type="entry name" value="HADHALOGNASE"/>
</dbReference>
<accession>A0ABS3BFL3</accession>
<evidence type="ECO:0000313" key="11">
    <source>
        <dbReference type="EMBL" id="MBN7770308.1"/>
    </source>
</evidence>
<evidence type="ECO:0000256" key="4">
    <source>
        <dbReference type="ARBA" id="ARBA00006171"/>
    </source>
</evidence>
<evidence type="ECO:0000256" key="10">
    <source>
        <dbReference type="HAMAP-Rule" id="MF_00495"/>
    </source>
</evidence>
<feature type="active site" description="Nucleophile" evidence="10">
    <location>
        <position position="18"/>
    </location>
</feature>
<keyword evidence="8 10" id="KW-0460">Magnesium</keyword>
<comment type="pathway">
    <text evidence="3 10">Organic acid metabolism; glycolate biosynthesis; glycolate from 2-phosphoglycolate: step 1/1.</text>
</comment>
<comment type="caution">
    <text evidence="11">The sequence shown here is derived from an EMBL/GenBank/DDBJ whole genome shotgun (WGS) entry which is preliminary data.</text>
</comment>
<keyword evidence="9 10" id="KW-0119">Carbohydrate metabolism</keyword>
<keyword evidence="7 10" id="KW-0378">Hydrolase</keyword>
<dbReference type="SFLD" id="SFLDS00003">
    <property type="entry name" value="Haloacid_Dehalogenase"/>
    <property type="match status" value="1"/>
</dbReference>
<evidence type="ECO:0000256" key="7">
    <source>
        <dbReference type="ARBA" id="ARBA00022801"/>
    </source>
</evidence>
<comment type="function">
    <text evidence="10">Specifically catalyzes the dephosphorylation of 2-phosphoglycolate. Is involved in the dissimilation of the intracellular 2-phosphoglycolate formed during the DNA repair of 3'-phosphoglycolate ends, a major class of DNA lesions induced by oxidative stress.</text>
</comment>
<protein>
    <recommendedName>
        <fullName evidence="5 10">Phosphoglycolate phosphatase</fullName>
        <shortName evidence="10">PGP</shortName>
        <shortName evidence="10">PGPase</shortName>
        <ecNumber evidence="5 10">3.1.3.18</ecNumber>
    </recommendedName>
</protein>
<evidence type="ECO:0000256" key="6">
    <source>
        <dbReference type="ARBA" id="ARBA00022723"/>
    </source>
</evidence>
<comment type="catalytic activity">
    <reaction evidence="1 10">
        <text>2-phosphoglycolate + H2O = glycolate + phosphate</text>
        <dbReference type="Rhea" id="RHEA:14369"/>
        <dbReference type="ChEBI" id="CHEBI:15377"/>
        <dbReference type="ChEBI" id="CHEBI:29805"/>
        <dbReference type="ChEBI" id="CHEBI:43474"/>
        <dbReference type="ChEBI" id="CHEBI:58033"/>
        <dbReference type="EC" id="3.1.3.18"/>
    </reaction>
</comment>
<dbReference type="PANTHER" id="PTHR43434">
    <property type="entry name" value="PHOSPHOGLYCOLATE PHOSPHATASE"/>
    <property type="match status" value="1"/>
</dbReference>
<dbReference type="HAMAP" id="MF_00495">
    <property type="entry name" value="GPH_hydrolase_bact"/>
    <property type="match status" value="1"/>
</dbReference>
<dbReference type="NCBIfam" id="NF009695">
    <property type="entry name" value="PRK13222.1-2"/>
    <property type="match status" value="1"/>
</dbReference>
<dbReference type="InterPro" id="IPR023198">
    <property type="entry name" value="PGP-like_dom2"/>
</dbReference>
<evidence type="ECO:0000256" key="3">
    <source>
        <dbReference type="ARBA" id="ARBA00004818"/>
    </source>
</evidence>
<dbReference type="SFLD" id="SFLDG01135">
    <property type="entry name" value="C1.5.6:_HAD__Beta-PGM__Phospha"/>
    <property type="match status" value="1"/>
</dbReference>
<dbReference type="NCBIfam" id="TIGR01549">
    <property type="entry name" value="HAD-SF-IA-v1"/>
    <property type="match status" value="1"/>
</dbReference>
<organism evidence="11 12">
    <name type="scientific">Marinobacter daepoensis</name>
    <dbReference type="NCBI Taxonomy" id="262077"/>
    <lineage>
        <taxon>Bacteria</taxon>
        <taxon>Pseudomonadati</taxon>
        <taxon>Pseudomonadota</taxon>
        <taxon>Gammaproteobacteria</taxon>
        <taxon>Pseudomonadales</taxon>
        <taxon>Marinobacteraceae</taxon>
        <taxon>Marinobacter</taxon>
    </lineage>
</organism>
<evidence type="ECO:0000256" key="8">
    <source>
        <dbReference type="ARBA" id="ARBA00022842"/>
    </source>
</evidence>
<feature type="binding site" evidence="10">
    <location>
        <position position="185"/>
    </location>
    <ligand>
        <name>Mg(2+)</name>
        <dbReference type="ChEBI" id="CHEBI:18420"/>
    </ligand>
</feature>
<name>A0ABS3BFL3_9GAMM</name>
<dbReference type="Pfam" id="PF00702">
    <property type="entry name" value="Hydrolase"/>
    <property type="match status" value="1"/>
</dbReference>
<dbReference type="InterPro" id="IPR037512">
    <property type="entry name" value="PGPase_prok"/>
</dbReference>
<evidence type="ECO:0000256" key="5">
    <source>
        <dbReference type="ARBA" id="ARBA00013078"/>
    </source>
</evidence>
<proteinExistence type="inferred from homology"/>
<dbReference type="EC" id="3.1.3.18" evidence="5 10"/>
<dbReference type="PANTHER" id="PTHR43434:SF1">
    <property type="entry name" value="PHOSPHOGLYCOLATE PHOSPHATASE"/>
    <property type="match status" value="1"/>
</dbReference>
<evidence type="ECO:0000256" key="9">
    <source>
        <dbReference type="ARBA" id="ARBA00023277"/>
    </source>
</evidence>
<feature type="binding site" evidence="10">
    <location>
        <position position="18"/>
    </location>
    <ligand>
        <name>Mg(2+)</name>
        <dbReference type="ChEBI" id="CHEBI:18420"/>
    </ligand>
</feature>
<gene>
    <name evidence="11" type="ORF">JYP53_10400</name>
</gene>
<keyword evidence="12" id="KW-1185">Reference proteome</keyword>
<feature type="binding site" evidence="10">
    <location>
        <position position="20"/>
    </location>
    <ligand>
        <name>Mg(2+)</name>
        <dbReference type="ChEBI" id="CHEBI:18420"/>
    </ligand>
</feature>
<dbReference type="EMBL" id="JAFKDB010000015">
    <property type="protein sequence ID" value="MBN7770308.1"/>
    <property type="molecule type" value="Genomic_DNA"/>
</dbReference>
<sequence length="229" mass="24208">MSLKGLFNARWPGVALFDLDGTLVDSAPDLAAAVDQMLEHLGRSPAGLDKVRHWVGNGAGILVRRALAGKTDWEPARAKDDALFHDALTIFYHAYGQLNGRHSVVFEGVTECLGHLKALGCRLAVVTNKPDQFVQPLLKQTGLDHWFELAVGGDTLAVKKPDPAPLLHAMEQLGGTRGTTVMIGDSAADVNASLAAGIPCVAVRYGYNFGGSVDSLGADAVVDSLAELL</sequence>
<dbReference type="CDD" id="cd16417">
    <property type="entry name" value="HAD_PGPase"/>
    <property type="match status" value="1"/>
</dbReference>